<dbReference type="Proteomes" id="UP000472241">
    <property type="component" value="Unplaced"/>
</dbReference>
<dbReference type="AlphaFoldDB" id="A0A667I229"/>
<dbReference type="Ensembl" id="ENSLCNT00005029142.1">
    <property type="protein sequence ID" value="ENSLCNP00005026090.1"/>
    <property type="gene ID" value="ENSLCNG00005016970.1"/>
</dbReference>
<feature type="compositionally biased region" description="Low complexity" evidence="1">
    <location>
        <begin position="79"/>
        <end position="97"/>
    </location>
</feature>
<sequence>TAGCSRCSWATLRASWGRTGGTSRMLRCAPRPVPRNRRESCVPTSYTGPADAPRPGDVHAQTHPHGSKGLGGGGGGVRVGAPASPGCGHVRQGSRSPRGFRPRREHPEGAPVPGRRGGTGCTSTWRSVITCR</sequence>
<protein>
    <submittedName>
        <fullName evidence="2">Uncharacterized protein</fullName>
    </submittedName>
</protein>
<name>A0A667I229_LYNCA</name>
<reference evidence="2" key="2">
    <citation type="submission" date="2025-09" db="UniProtKB">
        <authorList>
            <consortium name="Ensembl"/>
        </authorList>
    </citation>
    <scope>IDENTIFICATION</scope>
</reference>
<reference evidence="2" key="1">
    <citation type="submission" date="2025-08" db="UniProtKB">
        <authorList>
            <consortium name="Ensembl"/>
        </authorList>
    </citation>
    <scope>IDENTIFICATION</scope>
</reference>
<organism evidence="2 3">
    <name type="scientific">Lynx canadensis</name>
    <name type="common">Canada lynx</name>
    <name type="synonym">Felis canadensis</name>
    <dbReference type="NCBI Taxonomy" id="61383"/>
    <lineage>
        <taxon>Eukaryota</taxon>
        <taxon>Metazoa</taxon>
        <taxon>Chordata</taxon>
        <taxon>Craniata</taxon>
        <taxon>Vertebrata</taxon>
        <taxon>Euteleostomi</taxon>
        <taxon>Mammalia</taxon>
        <taxon>Eutheria</taxon>
        <taxon>Laurasiatheria</taxon>
        <taxon>Carnivora</taxon>
        <taxon>Feliformia</taxon>
        <taxon>Felidae</taxon>
        <taxon>Felinae</taxon>
        <taxon>Lynx</taxon>
    </lineage>
</organism>
<evidence type="ECO:0000256" key="1">
    <source>
        <dbReference type="SAM" id="MobiDB-lite"/>
    </source>
</evidence>
<evidence type="ECO:0000313" key="2">
    <source>
        <dbReference type="Ensembl" id="ENSLCNP00005026090.1"/>
    </source>
</evidence>
<evidence type="ECO:0000313" key="3">
    <source>
        <dbReference type="Proteomes" id="UP000472241"/>
    </source>
</evidence>
<feature type="region of interest" description="Disordered" evidence="1">
    <location>
        <begin position="27"/>
        <end position="123"/>
    </location>
</feature>
<keyword evidence="3" id="KW-1185">Reference proteome</keyword>
<proteinExistence type="predicted"/>
<feature type="compositionally biased region" description="Gly residues" evidence="1">
    <location>
        <begin position="68"/>
        <end position="78"/>
    </location>
</feature>
<accession>A0A667I229</accession>